<evidence type="ECO:0008006" key="3">
    <source>
        <dbReference type="Google" id="ProtNLM"/>
    </source>
</evidence>
<protein>
    <recommendedName>
        <fullName evidence="3">Tox-REase-5 domain-containing protein</fullName>
    </recommendedName>
</protein>
<name>A0A8H9H3V5_9ACTN</name>
<dbReference type="AlphaFoldDB" id="A0A8H9H3V5"/>
<comment type="caution">
    <text evidence="1">The sequence shown here is derived from an EMBL/GenBank/DDBJ whole genome shotgun (WGS) entry which is preliminary data.</text>
</comment>
<dbReference type="EMBL" id="BMMN01000014">
    <property type="protein sequence ID" value="GGO26496.1"/>
    <property type="molecule type" value="Genomic_DNA"/>
</dbReference>
<reference evidence="1" key="2">
    <citation type="submission" date="2020-09" db="EMBL/GenBank/DDBJ databases">
        <authorList>
            <person name="Sun Q."/>
            <person name="Zhou Y."/>
        </authorList>
    </citation>
    <scope>NUCLEOTIDE SEQUENCE</scope>
    <source>
        <strain evidence="1">CGMCC 4.7138</strain>
    </source>
</reference>
<evidence type="ECO:0000313" key="1">
    <source>
        <dbReference type="EMBL" id="GGO26496.1"/>
    </source>
</evidence>
<keyword evidence="2" id="KW-1185">Reference proteome</keyword>
<organism evidence="1 2">
    <name type="scientific">Microbispora bryophytorum</name>
    <dbReference type="NCBI Taxonomy" id="1460882"/>
    <lineage>
        <taxon>Bacteria</taxon>
        <taxon>Bacillati</taxon>
        <taxon>Actinomycetota</taxon>
        <taxon>Actinomycetes</taxon>
        <taxon>Streptosporangiales</taxon>
        <taxon>Streptosporangiaceae</taxon>
        <taxon>Microbispora</taxon>
    </lineage>
</organism>
<gene>
    <name evidence="1" type="ORF">GCM10011574_58980</name>
</gene>
<accession>A0A8H9H3V5</accession>
<reference evidence="1" key="1">
    <citation type="journal article" date="2014" name="Int. J. Syst. Evol. Microbiol.">
        <title>Complete genome sequence of Corynebacterium casei LMG S-19264T (=DSM 44701T), isolated from a smear-ripened cheese.</title>
        <authorList>
            <consortium name="US DOE Joint Genome Institute (JGI-PGF)"/>
            <person name="Walter F."/>
            <person name="Albersmeier A."/>
            <person name="Kalinowski J."/>
            <person name="Ruckert C."/>
        </authorList>
    </citation>
    <scope>NUCLEOTIDE SEQUENCE</scope>
    <source>
        <strain evidence="1">CGMCC 4.7138</strain>
    </source>
</reference>
<proteinExistence type="predicted"/>
<dbReference type="Proteomes" id="UP000653480">
    <property type="component" value="Unassembled WGS sequence"/>
</dbReference>
<evidence type="ECO:0000313" key="2">
    <source>
        <dbReference type="Proteomes" id="UP000653480"/>
    </source>
</evidence>
<sequence length="497" mass="55575">MAGRSGIYRLDIDLYEGRVALLSRHGPPLRGYVSTDLDEGAYLLTVDRKNSLWKFQRGQVKTGLRFTVDLDGPDPFTLHYEEPLTLLARPGMRSSSDFDSVNVLVGALYKLVDEDHNLAAAWLLLIGLSDVLLYDTIDQLWSVDQLGQHIVMALLADFNQSKDVIDDTDGMCRVLRALESFSAKPADLHVDSFTSYVIDPDSRRPDPERAALGLSTLQIRFTYDKHPPRRSLVIYADDIYSSDRSDDLPVYGPGCLRYPRWFTRKSTPRMHEAKTAVLERLGNENLLAIIEQSKQAFDEISLAWTIYGLAGPIASAVVRARAGSAELPGSAGAARLQERPWKWSGIQPARGGPGEWVPDFEAGANMRPEDAWYQLSAAGTPPGWGYRVNGVQFENFIDGRLIDTKNWHYWGTVSRSMRGYRGSEIALEKVADARAQLLVARNAGVRLQWRVPTEDVARVVREGFAYHGLGEIEVVCQAAERMPLRWQPKIPAVLFGD</sequence>